<proteinExistence type="predicted"/>
<sequence>MFPEAITYLKCLSARLIVYVFWTDDGSLWAAAERPRSYNGHSARTYDSVRRSLRACVASLAACSIVRAPTADLLLTAPNIQLLRELTRIKTRTQSQAVYQFCSNVSRATEKATIKQRTTRELAGHRKIRCSISTLSGRVNLTINNVFHLHMVRLARPAGQGAFLLPGPDRENHHAVSPAGSGQLYMVFVRSSYHACLPDLLQILTRCFAWTMGGLARLVSHPGSLSLLVSIGLSAEMALSFVLLALSFLSGVLSATYSLTDNHVGSDFLSSFTHEAIADPTNGRVNYVDQATAVAQNLTYANGNTLILRADYWTTLSASGPGRNSVRIRSVKTYTEHVAVFDIRHMPQGCATWPAAWETNESNWPAGGEVDIVRVEGVNDQGSDSITLHTNPGCTMPSSNRAMTGNAGNLDCEGSSGCGVSATQANSYGPSFNANGGGFYAMERTDTFIKVWFFPRNSAPSDMSSGASAIDTDNWGTPSAYFPNTDCNIGSMFDENNIIINLTFCGDWAGAVYASSGCPSTCVDYVNDSPSAFVNAYWNIAAVRVYETGSLATTASVNIHPNGDTSKCLDVRSADFANGTPVQMQVRTVLMEWIVSSGTGAVQVAGQNFCLDAGDTPESGTQMKIWECYSGLMQQTWTHSGNTLTLQSLGMYFLIADESLIH</sequence>
<evidence type="ECO:0000313" key="2">
    <source>
        <dbReference type="Proteomes" id="UP001148662"/>
    </source>
</evidence>
<evidence type="ECO:0000313" key="1">
    <source>
        <dbReference type="EMBL" id="KAJ3557836.1"/>
    </source>
</evidence>
<protein>
    <submittedName>
        <fullName evidence="1">Uncharacterized protein</fullName>
    </submittedName>
</protein>
<keyword evidence="2" id="KW-1185">Reference proteome</keyword>
<organism evidence="1 2">
    <name type="scientific">Phlebia brevispora</name>
    <dbReference type="NCBI Taxonomy" id="194682"/>
    <lineage>
        <taxon>Eukaryota</taxon>
        <taxon>Fungi</taxon>
        <taxon>Dikarya</taxon>
        <taxon>Basidiomycota</taxon>
        <taxon>Agaricomycotina</taxon>
        <taxon>Agaricomycetes</taxon>
        <taxon>Polyporales</taxon>
        <taxon>Meruliaceae</taxon>
        <taxon>Phlebia</taxon>
    </lineage>
</organism>
<dbReference type="Proteomes" id="UP001148662">
    <property type="component" value="Unassembled WGS sequence"/>
</dbReference>
<name>A0ACC1TC90_9APHY</name>
<dbReference type="EMBL" id="JANHOG010000128">
    <property type="protein sequence ID" value="KAJ3557836.1"/>
    <property type="molecule type" value="Genomic_DNA"/>
</dbReference>
<gene>
    <name evidence="1" type="ORF">NM688_g1256</name>
</gene>
<accession>A0ACC1TC90</accession>
<comment type="caution">
    <text evidence="1">The sequence shown here is derived from an EMBL/GenBank/DDBJ whole genome shotgun (WGS) entry which is preliminary data.</text>
</comment>
<reference evidence="1" key="1">
    <citation type="submission" date="2022-07" db="EMBL/GenBank/DDBJ databases">
        <title>Genome Sequence of Phlebia brevispora.</title>
        <authorList>
            <person name="Buettner E."/>
        </authorList>
    </citation>
    <scope>NUCLEOTIDE SEQUENCE</scope>
    <source>
        <strain evidence="1">MPL23</strain>
    </source>
</reference>